<feature type="transmembrane region" description="Helical" evidence="2">
    <location>
        <begin position="617"/>
        <end position="638"/>
    </location>
</feature>
<protein>
    <submittedName>
        <fullName evidence="3">Membrane protein of ER body-like protein</fullName>
    </submittedName>
</protein>
<feature type="compositionally biased region" description="Basic and acidic residues" evidence="1">
    <location>
        <begin position="90"/>
        <end position="108"/>
    </location>
</feature>
<dbReference type="OrthoDB" id="1924921at2759"/>
<feature type="region of interest" description="Disordered" evidence="1">
    <location>
        <begin position="1"/>
        <end position="416"/>
    </location>
</feature>
<dbReference type="EMBL" id="QJKJ01012821">
    <property type="protein sequence ID" value="RDX67821.1"/>
    <property type="molecule type" value="Genomic_DNA"/>
</dbReference>
<proteinExistence type="predicted"/>
<sequence length="706" mass="78873">MNRSKGKVGYMDHLEGHDKKFKNTPQHEVPKPDQLEGEVGDMDHFKGPDKKFKGVPPHQALEPNQSEGKVDFTNHPKDPDQKIKGSSHQKALEPDQSKEQKNQSKGEVDYMDQLEDPNQKFKGAPQYEALKPGQFKKQMNQPEDKVGYMDQPKDSDQKLKGPPKHEASELDQFKKQKNQPEGDVDHKDHPKGPNQKFKGAPQHEALEPDQSKKPKNKYEGEVDYMDHPKGTDKKFKDAPQHKAPEPDQSKKQMNQSESEVDYMDHPKGPDQNFKDAPQHKALEPDQSKKQKNKYEGEIDYMDHPEGANKKFNELPEHKTPEPDQSKKQTNQSEAKDTPKSDIKIANDKGKQSLQNTESGLGPQKVTAEVEDITNDTGVESISRNIPEKKKSEDSSSHLSATSQEQGKGETVPKKKHFWSNWPVIGHASKASTPKKPEIDIPDKKQQEHIEVKVDTGPTEEVVAAESTPLVTRRDPTVTGASSKALEILKSIVYGGLIESLASLSVITSAASADATTCRTCCFHFIFLPFLFKIILEVHMNIVALAFANLIGGLFVLGHNLEELKSEQVDRYKELLGQTENFILHAFIAILSFIVFGLVPPVVYGFSFRESDDKDFKLAAVAAASLLCITLLSIAKAYIKRPSSYLTYFKTVLYYVSTGAVASLLSYLSGDLVKKLVQKLGWFESASNISLQIPGIGEQQQPIWASH</sequence>
<name>A0A371EP44_MUCPR</name>
<evidence type="ECO:0000256" key="2">
    <source>
        <dbReference type="SAM" id="Phobius"/>
    </source>
</evidence>
<feature type="compositionally biased region" description="Basic and acidic residues" evidence="1">
    <location>
        <begin position="204"/>
        <end position="250"/>
    </location>
</feature>
<keyword evidence="2" id="KW-0812">Transmembrane</keyword>
<feature type="transmembrane region" description="Helical" evidence="2">
    <location>
        <begin position="581"/>
        <end position="605"/>
    </location>
</feature>
<dbReference type="InterPro" id="IPR052843">
    <property type="entry name" value="ER_body_metal_sequester"/>
</dbReference>
<evidence type="ECO:0000313" key="4">
    <source>
        <dbReference type="Proteomes" id="UP000257109"/>
    </source>
</evidence>
<organism evidence="3 4">
    <name type="scientific">Mucuna pruriens</name>
    <name type="common">Velvet bean</name>
    <name type="synonym">Dolichos pruriens</name>
    <dbReference type="NCBI Taxonomy" id="157652"/>
    <lineage>
        <taxon>Eukaryota</taxon>
        <taxon>Viridiplantae</taxon>
        <taxon>Streptophyta</taxon>
        <taxon>Embryophyta</taxon>
        <taxon>Tracheophyta</taxon>
        <taxon>Spermatophyta</taxon>
        <taxon>Magnoliopsida</taxon>
        <taxon>eudicotyledons</taxon>
        <taxon>Gunneridae</taxon>
        <taxon>Pentapetalae</taxon>
        <taxon>rosids</taxon>
        <taxon>fabids</taxon>
        <taxon>Fabales</taxon>
        <taxon>Fabaceae</taxon>
        <taxon>Papilionoideae</taxon>
        <taxon>50 kb inversion clade</taxon>
        <taxon>NPAAA clade</taxon>
        <taxon>indigoferoid/millettioid clade</taxon>
        <taxon>Phaseoleae</taxon>
        <taxon>Mucuna</taxon>
    </lineage>
</organism>
<feature type="compositionally biased region" description="Basic and acidic residues" evidence="1">
    <location>
        <begin position="385"/>
        <end position="395"/>
    </location>
</feature>
<keyword evidence="2" id="KW-1133">Transmembrane helix</keyword>
<feature type="transmembrane region" description="Helical" evidence="2">
    <location>
        <begin position="541"/>
        <end position="560"/>
    </location>
</feature>
<feature type="transmembrane region" description="Helical" evidence="2">
    <location>
        <begin position="650"/>
        <end position="669"/>
    </location>
</feature>
<feature type="compositionally biased region" description="Basic and acidic residues" evidence="1">
    <location>
        <begin position="142"/>
        <end position="191"/>
    </location>
</feature>
<dbReference type="PANTHER" id="PTHR38937">
    <property type="entry name" value="MEMBRANE PROTEIN OF ER BODY-LIKE PROTEIN"/>
    <property type="match status" value="1"/>
</dbReference>
<comment type="caution">
    <text evidence="3">The sequence shown here is derived from an EMBL/GenBank/DDBJ whole genome shotgun (WGS) entry which is preliminary data.</text>
</comment>
<feature type="compositionally biased region" description="Basic and acidic residues" evidence="1">
    <location>
        <begin position="41"/>
        <end position="52"/>
    </location>
</feature>
<gene>
    <name evidence="3" type="primary">MEBL</name>
    <name evidence="3" type="ORF">CR513_53256</name>
</gene>
<keyword evidence="4" id="KW-1185">Reference proteome</keyword>
<evidence type="ECO:0000256" key="1">
    <source>
        <dbReference type="SAM" id="MobiDB-lite"/>
    </source>
</evidence>
<feature type="non-terminal residue" evidence="3">
    <location>
        <position position="1"/>
    </location>
</feature>
<feature type="compositionally biased region" description="Polar residues" evidence="1">
    <location>
        <begin position="374"/>
        <end position="383"/>
    </location>
</feature>
<dbReference type="STRING" id="157652.A0A371EP44"/>
<feature type="compositionally biased region" description="Basic and acidic residues" evidence="1">
    <location>
        <begin position="262"/>
        <end position="326"/>
    </location>
</feature>
<evidence type="ECO:0000313" key="3">
    <source>
        <dbReference type="EMBL" id="RDX67821.1"/>
    </source>
</evidence>
<accession>A0A371EP44</accession>
<dbReference type="AlphaFoldDB" id="A0A371EP44"/>
<dbReference type="Proteomes" id="UP000257109">
    <property type="component" value="Unassembled WGS sequence"/>
</dbReference>
<keyword evidence="2" id="KW-0472">Membrane</keyword>
<dbReference type="PANTHER" id="PTHR38937:SF2">
    <property type="entry name" value="MEMBRANE PROTEIN OF ER BODY-LIKE PROTEIN ISOFORM X1"/>
    <property type="match status" value="1"/>
</dbReference>
<feature type="compositionally biased region" description="Polar residues" evidence="1">
    <location>
        <begin position="396"/>
        <end position="405"/>
    </location>
</feature>
<feature type="compositionally biased region" description="Basic and acidic residues" evidence="1">
    <location>
        <begin position="68"/>
        <end position="83"/>
    </location>
</feature>
<feature type="compositionally biased region" description="Basic and acidic residues" evidence="1">
    <location>
        <begin position="333"/>
        <end position="350"/>
    </location>
</feature>
<reference evidence="3" key="1">
    <citation type="submission" date="2018-05" db="EMBL/GenBank/DDBJ databases">
        <title>Draft genome of Mucuna pruriens seed.</title>
        <authorList>
            <person name="Nnadi N.E."/>
            <person name="Vos R."/>
            <person name="Hasami M.H."/>
            <person name="Devisetty U.K."/>
            <person name="Aguiy J.C."/>
        </authorList>
    </citation>
    <scope>NUCLEOTIDE SEQUENCE [LARGE SCALE GENOMIC DNA]</scope>
    <source>
        <strain evidence="3">JCA_2017</strain>
    </source>
</reference>